<dbReference type="PANTHER" id="PTHR46797:SF1">
    <property type="entry name" value="METHYLPHOSPHONATE SYNTHASE"/>
    <property type="match status" value="1"/>
</dbReference>
<keyword evidence="4" id="KW-1185">Reference proteome</keyword>
<dbReference type="InterPro" id="IPR014710">
    <property type="entry name" value="RmlC-like_jellyroll"/>
</dbReference>
<dbReference type="RefSeq" id="WP_130109664.1">
    <property type="nucleotide sequence ID" value="NZ_CP035806.1"/>
</dbReference>
<dbReference type="SUPFAM" id="SSF47413">
    <property type="entry name" value="lambda repressor-like DNA-binding domains"/>
    <property type="match status" value="1"/>
</dbReference>
<evidence type="ECO:0000259" key="2">
    <source>
        <dbReference type="PROSITE" id="PS50943"/>
    </source>
</evidence>
<dbReference type="InterPro" id="IPR050807">
    <property type="entry name" value="TransReg_Diox_bact_type"/>
</dbReference>
<evidence type="ECO:0000313" key="3">
    <source>
        <dbReference type="EMBL" id="QBE48528.1"/>
    </source>
</evidence>
<dbReference type="CDD" id="cd00093">
    <property type="entry name" value="HTH_XRE"/>
    <property type="match status" value="1"/>
</dbReference>
<dbReference type="OrthoDB" id="9814751at2"/>
<evidence type="ECO:0000256" key="1">
    <source>
        <dbReference type="ARBA" id="ARBA00023125"/>
    </source>
</evidence>
<dbReference type="Proteomes" id="UP000289260">
    <property type="component" value="Chromosome"/>
</dbReference>
<dbReference type="Gene3D" id="2.60.120.10">
    <property type="entry name" value="Jelly Rolls"/>
    <property type="match status" value="1"/>
</dbReference>
<dbReference type="Pfam" id="PF01381">
    <property type="entry name" value="HTH_3"/>
    <property type="match status" value="1"/>
</dbReference>
<dbReference type="AlphaFoldDB" id="A0A4P6KF12"/>
<dbReference type="InterPro" id="IPR013096">
    <property type="entry name" value="Cupin_2"/>
</dbReference>
<reference evidence="3 4" key="1">
    <citation type="submission" date="2019-02" db="EMBL/GenBank/DDBJ databases">
        <authorList>
            <person name="Sun L."/>
            <person name="Pan D."/>
            <person name="Wu X."/>
        </authorList>
    </citation>
    <scope>NUCLEOTIDE SEQUENCE [LARGE SCALE GENOMIC DNA]</scope>
    <source>
        <strain evidence="3 4">JW-1</strain>
    </source>
</reference>
<feature type="domain" description="HTH cro/C1-type" evidence="2">
    <location>
        <begin position="19"/>
        <end position="73"/>
    </location>
</feature>
<dbReference type="InterPro" id="IPR001387">
    <property type="entry name" value="Cro/C1-type_HTH"/>
</dbReference>
<dbReference type="Gene3D" id="1.10.260.40">
    <property type="entry name" value="lambda repressor-like DNA-binding domains"/>
    <property type="match status" value="1"/>
</dbReference>
<proteinExistence type="predicted"/>
<organism evidence="3 4">
    <name type="scientific">Leucobacter triazinivorans</name>
    <dbReference type="NCBI Taxonomy" id="1784719"/>
    <lineage>
        <taxon>Bacteria</taxon>
        <taxon>Bacillati</taxon>
        <taxon>Actinomycetota</taxon>
        <taxon>Actinomycetes</taxon>
        <taxon>Micrococcales</taxon>
        <taxon>Microbacteriaceae</taxon>
        <taxon>Leucobacter</taxon>
    </lineage>
</organism>
<keyword evidence="1" id="KW-0238">DNA-binding</keyword>
<dbReference type="KEGG" id="ltr:EVS81_06510"/>
<dbReference type="CDD" id="cd02209">
    <property type="entry name" value="cupin_XRE_C"/>
    <property type="match status" value="1"/>
</dbReference>
<dbReference type="SMART" id="SM00530">
    <property type="entry name" value="HTH_XRE"/>
    <property type="match status" value="1"/>
</dbReference>
<dbReference type="PROSITE" id="PS50943">
    <property type="entry name" value="HTH_CROC1"/>
    <property type="match status" value="1"/>
</dbReference>
<protein>
    <submittedName>
        <fullName evidence="3">XRE family transcriptional regulator</fullName>
    </submittedName>
</protein>
<gene>
    <name evidence="3" type="ORF">EVS81_06510</name>
</gene>
<dbReference type="Pfam" id="PF07883">
    <property type="entry name" value="Cupin_2"/>
    <property type="match status" value="1"/>
</dbReference>
<dbReference type="PANTHER" id="PTHR46797">
    <property type="entry name" value="HTH-TYPE TRANSCRIPTIONAL REGULATOR"/>
    <property type="match status" value="1"/>
</dbReference>
<name>A0A4P6KF12_9MICO</name>
<dbReference type="InterPro" id="IPR011051">
    <property type="entry name" value="RmlC_Cupin_sf"/>
</dbReference>
<sequence>MRPVHPTAGGEPVRIGAQLRSSRLAQGLTLEQLAGATGLTKGFLSRIERDETMPSVPTLVQICQSLSLAIGSLFAEPDIQRIALPEAPRINMGGTGADERLITPRTEDRVQVLRSSLAPHADGGSALYTVNCSVESLHVISGELELVFADRRMALGEGDTVTFPGRTPHTWHTGAAGAEAVWVLVPAAWSGSN</sequence>
<evidence type="ECO:0000313" key="4">
    <source>
        <dbReference type="Proteomes" id="UP000289260"/>
    </source>
</evidence>
<dbReference type="GO" id="GO:0003700">
    <property type="term" value="F:DNA-binding transcription factor activity"/>
    <property type="evidence" value="ECO:0007669"/>
    <property type="project" value="TreeGrafter"/>
</dbReference>
<dbReference type="SUPFAM" id="SSF51182">
    <property type="entry name" value="RmlC-like cupins"/>
    <property type="match status" value="1"/>
</dbReference>
<dbReference type="InterPro" id="IPR010982">
    <property type="entry name" value="Lambda_DNA-bd_dom_sf"/>
</dbReference>
<dbReference type="EMBL" id="CP035806">
    <property type="protein sequence ID" value="QBE48528.1"/>
    <property type="molecule type" value="Genomic_DNA"/>
</dbReference>
<accession>A0A4P6KF12</accession>
<dbReference type="GO" id="GO:0003677">
    <property type="term" value="F:DNA binding"/>
    <property type="evidence" value="ECO:0007669"/>
    <property type="project" value="UniProtKB-KW"/>
</dbReference>
<dbReference type="GO" id="GO:0005829">
    <property type="term" value="C:cytosol"/>
    <property type="evidence" value="ECO:0007669"/>
    <property type="project" value="TreeGrafter"/>
</dbReference>